<evidence type="ECO:0000259" key="10">
    <source>
        <dbReference type="Pfam" id="PF21928"/>
    </source>
</evidence>
<dbReference type="AlphaFoldDB" id="A0A1X7TIZ9"/>
<reference evidence="12" key="1">
    <citation type="journal article" date="2010" name="Nature">
        <title>The Amphimedon queenslandica genome and the evolution of animal complexity.</title>
        <authorList>
            <person name="Srivastava M."/>
            <person name="Simakov O."/>
            <person name="Chapman J."/>
            <person name="Fahey B."/>
            <person name="Gauthier M.E."/>
            <person name="Mitros T."/>
            <person name="Richards G.S."/>
            <person name="Conaco C."/>
            <person name="Dacre M."/>
            <person name="Hellsten U."/>
            <person name="Larroux C."/>
            <person name="Putnam N.H."/>
            <person name="Stanke M."/>
            <person name="Adamska M."/>
            <person name="Darling A."/>
            <person name="Degnan S.M."/>
            <person name="Oakley T.H."/>
            <person name="Plachetzki D.C."/>
            <person name="Zhai Y."/>
            <person name="Adamski M."/>
            <person name="Calcino A."/>
            <person name="Cummins S.F."/>
            <person name="Goodstein D.M."/>
            <person name="Harris C."/>
            <person name="Jackson D.J."/>
            <person name="Leys S.P."/>
            <person name="Shu S."/>
            <person name="Woodcroft B.J."/>
            <person name="Vervoort M."/>
            <person name="Kosik K.S."/>
            <person name="Manning G."/>
            <person name="Degnan B.M."/>
            <person name="Rokhsar D.S."/>
        </authorList>
    </citation>
    <scope>NUCLEOTIDE SEQUENCE [LARGE SCALE GENOMIC DNA]</scope>
</reference>
<evidence type="ECO:0000256" key="3">
    <source>
        <dbReference type="ARBA" id="ARBA00023125"/>
    </source>
</evidence>
<dbReference type="Gene3D" id="1.10.287.450">
    <property type="entry name" value="Helix hairpin bin"/>
    <property type="match status" value="1"/>
</dbReference>
<evidence type="ECO:0000256" key="4">
    <source>
        <dbReference type="ARBA" id="ARBA00023204"/>
    </source>
</evidence>
<feature type="compositionally biased region" description="Basic residues" evidence="8">
    <location>
        <begin position="301"/>
        <end position="311"/>
    </location>
</feature>
<name>A0A1X7TIZ9_AMPQE</name>
<dbReference type="KEGG" id="aqu:105314801"/>
<evidence type="ECO:0000256" key="7">
    <source>
        <dbReference type="ARBA" id="ARBA00044529"/>
    </source>
</evidence>
<keyword evidence="12" id="KW-1185">Reference proteome</keyword>
<dbReference type="Proteomes" id="UP000007879">
    <property type="component" value="Unassembled WGS sequence"/>
</dbReference>
<proteinExistence type="inferred from homology"/>
<feature type="compositionally biased region" description="Basic and acidic residues" evidence="8">
    <location>
        <begin position="274"/>
        <end position="300"/>
    </location>
</feature>
<feature type="region of interest" description="Disordered" evidence="8">
    <location>
        <begin position="237"/>
        <end position="311"/>
    </location>
</feature>
<dbReference type="EnsemblMetazoa" id="XM_011409178.2">
    <property type="protein sequence ID" value="XP_011407480.1"/>
    <property type="gene ID" value="LOC105314801"/>
</dbReference>
<dbReference type="InterPro" id="IPR038051">
    <property type="entry name" value="XRCC4-like_N_sf"/>
</dbReference>
<evidence type="ECO:0000313" key="11">
    <source>
        <dbReference type="EnsemblMetazoa" id="Aqu2.1.14502_001"/>
    </source>
</evidence>
<dbReference type="InterPro" id="IPR015381">
    <property type="entry name" value="XLF-like_N"/>
</dbReference>
<dbReference type="Gene3D" id="2.170.210.10">
    <property type="entry name" value="DNA double-strand break repair and VJ recombination XRCC4, N-terminal"/>
    <property type="match status" value="1"/>
</dbReference>
<organism evidence="11">
    <name type="scientific">Amphimedon queenslandica</name>
    <name type="common">Sponge</name>
    <dbReference type="NCBI Taxonomy" id="400682"/>
    <lineage>
        <taxon>Eukaryota</taxon>
        <taxon>Metazoa</taxon>
        <taxon>Porifera</taxon>
        <taxon>Demospongiae</taxon>
        <taxon>Heteroscleromorpha</taxon>
        <taxon>Haplosclerida</taxon>
        <taxon>Niphatidae</taxon>
        <taxon>Amphimedon</taxon>
    </lineage>
</organism>
<dbReference type="EnsemblMetazoa" id="Aqu2.1.14502_001">
    <property type="protein sequence ID" value="Aqu2.1.14502_001"/>
    <property type="gene ID" value="Aqu2.1.14502"/>
</dbReference>
<evidence type="ECO:0000313" key="12">
    <source>
        <dbReference type="Proteomes" id="UP000007879"/>
    </source>
</evidence>
<dbReference type="InterPro" id="IPR053829">
    <property type="entry name" value="XLF-like_CC"/>
</dbReference>
<keyword evidence="3" id="KW-0238">DNA-binding</keyword>
<evidence type="ECO:0000256" key="2">
    <source>
        <dbReference type="ARBA" id="ARBA00022763"/>
    </source>
</evidence>
<evidence type="ECO:0000256" key="5">
    <source>
        <dbReference type="ARBA" id="ARBA00023242"/>
    </source>
</evidence>
<dbReference type="Pfam" id="PF09302">
    <property type="entry name" value="XLF"/>
    <property type="match status" value="1"/>
</dbReference>
<comment type="similarity">
    <text evidence="6">Belongs to the XRCC4-XLF family. XLF subfamily.</text>
</comment>
<gene>
    <name evidence="11" type="primary">105314801</name>
</gene>
<feature type="domain" description="XLF-like coiled-coil region" evidence="10">
    <location>
        <begin position="130"/>
        <end position="176"/>
    </location>
</feature>
<dbReference type="InterPro" id="IPR052287">
    <property type="entry name" value="NHEJ_factor"/>
</dbReference>
<dbReference type="STRING" id="400682.A0A1X7TIZ9"/>
<dbReference type="GO" id="GO:0006303">
    <property type="term" value="P:double-strand break repair via nonhomologous end joining"/>
    <property type="evidence" value="ECO:0007669"/>
    <property type="project" value="TreeGrafter"/>
</dbReference>
<dbReference type="PANTHER" id="PTHR32235">
    <property type="entry name" value="NON-HOMOLOGOUS END-JOINING FACTOR 1"/>
    <property type="match status" value="1"/>
</dbReference>
<dbReference type="Pfam" id="PF21928">
    <property type="entry name" value="XLF_CC"/>
    <property type="match status" value="1"/>
</dbReference>
<keyword evidence="2" id="KW-0227">DNA damage</keyword>
<evidence type="ECO:0000256" key="6">
    <source>
        <dbReference type="ARBA" id="ARBA00025747"/>
    </source>
</evidence>
<dbReference type="FunCoup" id="A0A1X7TIZ9">
    <property type="interactions" value="7"/>
</dbReference>
<feature type="domain" description="XLF-like N-terminal" evidence="9">
    <location>
        <begin position="17"/>
        <end position="128"/>
    </location>
</feature>
<evidence type="ECO:0000259" key="9">
    <source>
        <dbReference type="Pfam" id="PF09302"/>
    </source>
</evidence>
<evidence type="ECO:0000256" key="8">
    <source>
        <dbReference type="SAM" id="MobiDB-lite"/>
    </source>
</evidence>
<comment type="subcellular location">
    <subcellularLocation>
        <location evidence="1">Nucleus</location>
    </subcellularLocation>
</comment>
<reference evidence="11" key="2">
    <citation type="submission" date="2017-05" db="UniProtKB">
        <authorList>
            <consortium name="EnsemblMetazoa"/>
        </authorList>
    </citation>
    <scope>IDENTIFICATION</scope>
</reference>
<accession>A0A1X7TIZ9</accession>
<protein>
    <recommendedName>
        <fullName evidence="7">Non-homologous end-joining factor 1</fullName>
    </recommendedName>
</protein>
<dbReference type="InParanoid" id="A0A1X7TIZ9"/>
<evidence type="ECO:0000256" key="1">
    <source>
        <dbReference type="ARBA" id="ARBA00004123"/>
    </source>
</evidence>
<keyword evidence="5" id="KW-0539">Nucleus</keyword>
<dbReference type="CDD" id="cd22285">
    <property type="entry name" value="HD_XLF_N"/>
    <property type="match status" value="1"/>
</dbReference>
<dbReference type="GO" id="GO:0045027">
    <property type="term" value="F:DNA end binding"/>
    <property type="evidence" value="ECO:0007669"/>
    <property type="project" value="TreeGrafter"/>
</dbReference>
<dbReference type="eggNOG" id="ENOG502S0R3">
    <property type="taxonomic scope" value="Eukaryota"/>
</dbReference>
<dbReference type="OrthoDB" id="2155935at2759"/>
<keyword evidence="4" id="KW-0234">DNA repair</keyword>
<sequence>MAVPWRKNPNTSLECQPWRKLSVEGKILLVKGVFLASSYSILCTDSSLMWEEILDEENLLERSKSLNSHIEAPPTVITQQLLQRLLNGPLIKCKYSINITESLLTLSVSGPLQGDSGPEYQWNFCLHKTPSLVLKHQLVNPLLSMSVELLRQRNRLVDIIEKKDKEIRDYRENGAVISRKHLETLPFDEKAFTNEMIVTQDFQVSSIDPLSSIDSSWQDLYRDLSLCRNWVSSTDVTSSTTEMLPGTGGTWENKLPPSLIGSATTTPSVSPKKRSLESSPSKDAEKMRRLELERQLENSKAKNKKKKKKLM</sequence>
<dbReference type="PANTHER" id="PTHR32235:SF1">
    <property type="entry name" value="NON-HOMOLOGOUS END-JOINING FACTOR 1"/>
    <property type="match status" value="1"/>
</dbReference>
<dbReference type="GO" id="GO:0032807">
    <property type="term" value="C:DNA ligase IV complex"/>
    <property type="evidence" value="ECO:0007669"/>
    <property type="project" value="TreeGrafter"/>
</dbReference>